<dbReference type="PANTHER" id="PTHR11360">
    <property type="entry name" value="MONOCARBOXYLATE TRANSPORTER"/>
    <property type="match status" value="1"/>
</dbReference>
<dbReference type="InterPro" id="IPR011701">
    <property type="entry name" value="MFS"/>
</dbReference>
<feature type="transmembrane region" description="Helical" evidence="3">
    <location>
        <begin position="105"/>
        <end position="127"/>
    </location>
</feature>
<protein>
    <submittedName>
        <fullName evidence="5">Major facilitator superfamily domain-containing protein</fullName>
    </submittedName>
</protein>
<keyword evidence="6" id="KW-1185">Reference proteome</keyword>
<keyword evidence="3" id="KW-1133">Transmembrane helix</keyword>
<proteinExistence type="inferred from homology"/>
<dbReference type="GO" id="GO:0016020">
    <property type="term" value="C:membrane"/>
    <property type="evidence" value="ECO:0007669"/>
    <property type="project" value="UniProtKB-SubCell"/>
</dbReference>
<name>A0AAD5KPF1_9FUNG</name>
<feature type="transmembrane region" description="Helical" evidence="3">
    <location>
        <begin position="444"/>
        <end position="466"/>
    </location>
</feature>
<dbReference type="InterPro" id="IPR036259">
    <property type="entry name" value="MFS_trans_sf"/>
</dbReference>
<accession>A0AAD5KPF1</accession>
<feature type="transmembrane region" description="Helical" evidence="3">
    <location>
        <begin position="382"/>
        <end position="408"/>
    </location>
</feature>
<dbReference type="Gene3D" id="1.20.1250.20">
    <property type="entry name" value="MFS general substrate transporter like domains"/>
    <property type="match status" value="2"/>
</dbReference>
<dbReference type="PROSITE" id="PS50850">
    <property type="entry name" value="MFS"/>
    <property type="match status" value="1"/>
</dbReference>
<organism evidence="5 6">
    <name type="scientific">Phascolomyces articulosus</name>
    <dbReference type="NCBI Taxonomy" id="60185"/>
    <lineage>
        <taxon>Eukaryota</taxon>
        <taxon>Fungi</taxon>
        <taxon>Fungi incertae sedis</taxon>
        <taxon>Mucoromycota</taxon>
        <taxon>Mucoromycotina</taxon>
        <taxon>Mucoromycetes</taxon>
        <taxon>Mucorales</taxon>
        <taxon>Lichtheimiaceae</taxon>
        <taxon>Phascolomyces</taxon>
    </lineage>
</organism>
<dbReference type="Proteomes" id="UP001209540">
    <property type="component" value="Unassembled WGS sequence"/>
</dbReference>
<feature type="transmembrane region" description="Helical" evidence="3">
    <location>
        <begin position="292"/>
        <end position="313"/>
    </location>
</feature>
<evidence type="ECO:0000256" key="2">
    <source>
        <dbReference type="ARBA" id="ARBA00006727"/>
    </source>
</evidence>
<comment type="caution">
    <text evidence="5">The sequence shown here is derived from an EMBL/GenBank/DDBJ whole genome shotgun (WGS) entry which is preliminary data.</text>
</comment>
<feature type="transmembrane region" description="Helical" evidence="3">
    <location>
        <begin position="415"/>
        <end position="432"/>
    </location>
</feature>
<evidence type="ECO:0000313" key="5">
    <source>
        <dbReference type="EMBL" id="KAI9272871.1"/>
    </source>
</evidence>
<feature type="transmembrane region" description="Helical" evidence="3">
    <location>
        <begin position="63"/>
        <end position="85"/>
    </location>
</feature>
<feature type="transmembrane region" description="Helical" evidence="3">
    <location>
        <begin position="355"/>
        <end position="376"/>
    </location>
</feature>
<evidence type="ECO:0000313" key="6">
    <source>
        <dbReference type="Proteomes" id="UP001209540"/>
    </source>
</evidence>
<feature type="domain" description="Major facilitator superfamily (MFS) profile" evidence="4">
    <location>
        <begin position="276"/>
        <end position="478"/>
    </location>
</feature>
<dbReference type="Pfam" id="PF07690">
    <property type="entry name" value="MFS_1"/>
    <property type="match status" value="1"/>
</dbReference>
<dbReference type="InterPro" id="IPR050327">
    <property type="entry name" value="Proton-linked_MCT"/>
</dbReference>
<dbReference type="GO" id="GO:0022857">
    <property type="term" value="F:transmembrane transporter activity"/>
    <property type="evidence" value="ECO:0007669"/>
    <property type="project" value="InterPro"/>
</dbReference>
<keyword evidence="3" id="KW-0472">Membrane</keyword>
<reference evidence="5" key="2">
    <citation type="submission" date="2023-02" db="EMBL/GenBank/DDBJ databases">
        <authorList>
            <consortium name="DOE Joint Genome Institute"/>
            <person name="Mondo S.J."/>
            <person name="Chang Y."/>
            <person name="Wang Y."/>
            <person name="Ahrendt S."/>
            <person name="Andreopoulos W."/>
            <person name="Barry K."/>
            <person name="Beard J."/>
            <person name="Benny G.L."/>
            <person name="Blankenship S."/>
            <person name="Bonito G."/>
            <person name="Cuomo C."/>
            <person name="Desiro A."/>
            <person name="Gervers K.A."/>
            <person name="Hundley H."/>
            <person name="Kuo A."/>
            <person name="LaButti K."/>
            <person name="Lang B.F."/>
            <person name="Lipzen A."/>
            <person name="O'Donnell K."/>
            <person name="Pangilinan J."/>
            <person name="Reynolds N."/>
            <person name="Sandor L."/>
            <person name="Smith M.W."/>
            <person name="Tsang A."/>
            <person name="Grigoriev I.V."/>
            <person name="Stajich J.E."/>
            <person name="Spatafora J.W."/>
        </authorList>
    </citation>
    <scope>NUCLEOTIDE SEQUENCE</scope>
    <source>
        <strain evidence="5">RSA 2281</strain>
    </source>
</reference>
<dbReference type="SUPFAM" id="SSF103473">
    <property type="entry name" value="MFS general substrate transporter"/>
    <property type="match status" value="1"/>
</dbReference>
<feature type="transmembrane region" description="Helical" evidence="3">
    <location>
        <begin position="202"/>
        <end position="223"/>
    </location>
</feature>
<keyword evidence="3" id="KW-0812">Transmembrane</keyword>
<dbReference type="PANTHER" id="PTHR11360:SF284">
    <property type="entry name" value="EG:103B4.3 PROTEIN-RELATED"/>
    <property type="match status" value="1"/>
</dbReference>
<reference evidence="5" key="1">
    <citation type="journal article" date="2022" name="IScience">
        <title>Evolution of zygomycete secretomes and the origins of terrestrial fungal ecologies.</title>
        <authorList>
            <person name="Chang Y."/>
            <person name="Wang Y."/>
            <person name="Mondo S."/>
            <person name="Ahrendt S."/>
            <person name="Andreopoulos W."/>
            <person name="Barry K."/>
            <person name="Beard J."/>
            <person name="Benny G.L."/>
            <person name="Blankenship S."/>
            <person name="Bonito G."/>
            <person name="Cuomo C."/>
            <person name="Desiro A."/>
            <person name="Gervers K.A."/>
            <person name="Hundley H."/>
            <person name="Kuo A."/>
            <person name="LaButti K."/>
            <person name="Lang B.F."/>
            <person name="Lipzen A."/>
            <person name="O'Donnell K."/>
            <person name="Pangilinan J."/>
            <person name="Reynolds N."/>
            <person name="Sandor L."/>
            <person name="Smith M.E."/>
            <person name="Tsang A."/>
            <person name="Grigoriev I.V."/>
            <person name="Stajich J.E."/>
            <person name="Spatafora J.W."/>
        </authorList>
    </citation>
    <scope>NUCLEOTIDE SEQUENCE</scope>
    <source>
        <strain evidence="5">RSA 2281</strain>
    </source>
</reference>
<feature type="transmembrane region" description="Helical" evidence="3">
    <location>
        <begin position="328"/>
        <end position="348"/>
    </location>
</feature>
<dbReference type="EMBL" id="JAIXMP010000005">
    <property type="protein sequence ID" value="KAI9272871.1"/>
    <property type="molecule type" value="Genomic_DNA"/>
</dbReference>
<sequence>MPANNGEGKECKLSKREGDCNDSLVISYDNNDNHSNKDMIMIPQTDDEEGISSNLPPLDGKRAWIVLAGLVLIACLINLHLSWGVMQNYYMEEKVFSEGNQVMRLTFVATLFDVFFRLCNLLGNILYTLIGFRLVLILGICLIIGGLVISSLIWQLYLTYSLCCGTGASIIILVGNQNVTTAAAGGDTVYRILPQWFSSKRLSTANGIFSGLSGIGGIVIAPLSSSINASLGSAWTYKVTAFVIFACAVVGFPCIAERKVSVLSEGSGNKKEKKKTIFHNSFGFGLLKNANLVIWIIICPIYLCVVGLIMTFIPPSANAISLSDMEGAFAITVVSISAIVGSVVVGILADKFGNINVYIISSLIAAMSVSLLWILTRSIAGFMAFSVIQGFVISGYFAVSTSVLISIVGIERYPGGLRSIASTFSILGPFLATYLDTLNTGMEPYFYCKIVAGSGYMVCALLATIVKLRMNSKLIAKI</sequence>
<gene>
    <name evidence="5" type="ORF">BDA99DRAFT_533708</name>
</gene>
<comment type="subcellular location">
    <subcellularLocation>
        <location evidence="1">Membrane</location>
        <topology evidence="1">Multi-pass membrane protein</topology>
    </subcellularLocation>
</comment>
<feature type="transmembrane region" description="Helical" evidence="3">
    <location>
        <begin position="134"/>
        <end position="157"/>
    </location>
</feature>
<dbReference type="InterPro" id="IPR020846">
    <property type="entry name" value="MFS_dom"/>
</dbReference>
<comment type="similarity">
    <text evidence="2">Belongs to the major facilitator superfamily. Monocarboxylate porter (TC 2.A.1.13) family.</text>
</comment>
<evidence type="ECO:0000256" key="3">
    <source>
        <dbReference type="SAM" id="Phobius"/>
    </source>
</evidence>
<feature type="transmembrane region" description="Helical" evidence="3">
    <location>
        <begin position="235"/>
        <end position="256"/>
    </location>
</feature>
<evidence type="ECO:0000256" key="1">
    <source>
        <dbReference type="ARBA" id="ARBA00004141"/>
    </source>
</evidence>
<dbReference type="AlphaFoldDB" id="A0AAD5KPF1"/>
<evidence type="ECO:0000259" key="4">
    <source>
        <dbReference type="PROSITE" id="PS50850"/>
    </source>
</evidence>